<dbReference type="Proteomes" id="UP000579812">
    <property type="component" value="Unassembled WGS sequence"/>
</dbReference>
<dbReference type="Gene3D" id="1.20.120.230">
    <property type="entry name" value="Alpha-catenin/vinculin-like"/>
    <property type="match status" value="2"/>
</dbReference>
<feature type="region of interest" description="Disordered" evidence="5">
    <location>
        <begin position="615"/>
        <end position="660"/>
    </location>
</feature>
<evidence type="ECO:0000256" key="2">
    <source>
        <dbReference type="ARBA" id="ARBA00008376"/>
    </source>
</evidence>
<keyword evidence="7" id="KW-1185">Reference proteome</keyword>
<dbReference type="SUPFAM" id="SSF47220">
    <property type="entry name" value="alpha-catenin/vinculin-like"/>
    <property type="match status" value="2"/>
</dbReference>
<evidence type="ECO:0000256" key="1">
    <source>
        <dbReference type="ARBA" id="ARBA00004496"/>
    </source>
</evidence>
<dbReference type="PANTHER" id="PTHR18914">
    <property type="entry name" value="ALPHA CATENIN"/>
    <property type="match status" value="1"/>
</dbReference>
<dbReference type="GO" id="GO:0008013">
    <property type="term" value="F:beta-catenin binding"/>
    <property type="evidence" value="ECO:0007669"/>
    <property type="project" value="TreeGrafter"/>
</dbReference>
<sequence length="1456" mass="161260">MTSILEDGLIKTGSIEQVVAPLSTHLCHLILLCGSETELDEFTRLEAAAKAVAKASKNMAAVATRLVEDTDDDVLKMEMHPLIESLTVSGQHVLLATQKLSIQPEIIEHREELIEATQNVLVGVVKILLVEDDATVRKITAAADWLLQCLSQVGAAADISSLLKAFQVYSKAMVLLHNLVVERIQELRDDKQQEHLRASLETLKKCVSMLHTAMYTTIKHAHSEEAQSAKQYILNQVDSTVNEIIATLKSNCEPGARGSCGCYTVIRNKLLRLLSDPACVKDGGFDVMLRDLVFHSMAVANTTRRDIQFEVAAHSKQVLQLWSEMSQQIKCCDDQHLANTCASLLNQIHKLDDAMVKATQLRVMDIFVTTSTPLEQLVHTVSCIFQDEQDVETLQVQSESFIAHADKISEVAGFISALACDEKSLEGVENSRGCIMRLKQTICILVQNLEEDEVRSSEALEKLKEMQRRWSEEIEQLLHACSSIINVKEFVCLALQEMQSNWMEFVEAREDEDAQYLTKQASLLIGHMSLVIQLVRKHVSKSDNPIYRNGLLVLIKQAEGSAAEVTSCVTDIYSNTSLSNEAFSLLSDCVSTALKHFDILREGLDGLQHPHLLSPLREGARQSPGTVPCAMPISEHERSTENHSDKTESESSVQSSTSEEIPCQLKDGLENLAVQLIVEHDVPNPEEAWIAPVTQSKSVIQLHNIDLLPLLCEVVCMTKGKDVEALNMACTGVLGLSNSYAQATREATSVIDTADSEEVESLRSKLVSLTPMLVQTAQETAMSSAMSTDSIYKHSTDFSDLIKNAHKILLPVAGMWYHAVYSMFQNYVPNMLESITQELTEVMCLCADAVQLVISADIKVMGECHESIMSLQSKLQKAQTNTKNLTDVVGSRPTQTDELDGLCMLWALSVQVLLNSLDKVVGTVTTDGKGHMITHQMTPKKWLSVMSENSLRIQEAARLSSLNCRDSYKVKLLGELQEDVKTLTESYLQAGEEVGTVSLSSVLMLAKSELLQRQLQIKMKALSCLLSKVNHDYVTAVQDTIALACSVQTKDSDRETEDTLAQFESAAELLMQNVKSATESIQDCFNFIRDPKERSNLRFINDHLTFQMSDIVSRARLIAETQTLGDTLTLDIQSQCWSAKAHYLVEEICRVDGILAVTKEQIKCSLQGKVSSGVSQTPSFTKKATIHPLSTNNQGPTKSKPSTSVQDVSSQEPNKEETSQRSPRGPVFNLVDTTLSYTSLFLKRETEKWDDQGNQIVKVTKEMADKLYHMAQYLKKKGPIQTKDAFVTSAKDLVSSGQSITQFVRVIADHCLDKHCTEELFVIAEQILTISNQLTIISRGAWCLSSVNAVTPGCKSSDEILVKNAQNLLQTVIQGVRAAEAACIRGLKQPEPNSEAAKAAAFCFQWKKSLLMHRAQEQLNPETDDLGLRRTFPHSTAPSLAPPIHVLDKYKRVNTK</sequence>
<dbReference type="PANTHER" id="PTHR18914:SF30">
    <property type="entry name" value="VINCULIN_ALPHA-CATENIN FAMILY MEMBER 1"/>
    <property type="match status" value="1"/>
</dbReference>
<accession>A0A7J6CFP7</accession>
<organism evidence="6 7">
    <name type="scientific">Onychostoma macrolepis</name>
    <dbReference type="NCBI Taxonomy" id="369639"/>
    <lineage>
        <taxon>Eukaryota</taxon>
        <taxon>Metazoa</taxon>
        <taxon>Chordata</taxon>
        <taxon>Craniata</taxon>
        <taxon>Vertebrata</taxon>
        <taxon>Euteleostomi</taxon>
        <taxon>Actinopterygii</taxon>
        <taxon>Neopterygii</taxon>
        <taxon>Teleostei</taxon>
        <taxon>Ostariophysi</taxon>
        <taxon>Cypriniformes</taxon>
        <taxon>Cyprinidae</taxon>
        <taxon>Acrossocheilinae</taxon>
        <taxon>Onychostoma</taxon>
    </lineage>
</organism>
<dbReference type="InterPro" id="IPR036723">
    <property type="entry name" value="Alpha-catenin/vinculin-like_sf"/>
</dbReference>
<evidence type="ECO:0000256" key="4">
    <source>
        <dbReference type="SAM" id="Coils"/>
    </source>
</evidence>
<dbReference type="GO" id="GO:0005912">
    <property type="term" value="C:adherens junction"/>
    <property type="evidence" value="ECO:0007669"/>
    <property type="project" value="TreeGrafter"/>
</dbReference>
<feature type="region of interest" description="Disordered" evidence="5">
    <location>
        <begin position="1171"/>
        <end position="1228"/>
    </location>
</feature>
<dbReference type="Pfam" id="PF01044">
    <property type="entry name" value="Vinculin"/>
    <property type="match status" value="2"/>
</dbReference>
<gene>
    <name evidence="6" type="ORF">G5714_013789</name>
</gene>
<comment type="similarity">
    <text evidence="2">Belongs to the vinculin/alpha-catenin family.</text>
</comment>
<comment type="subcellular location">
    <subcellularLocation>
        <location evidence="1">Cytoplasm</location>
    </subcellularLocation>
</comment>
<dbReference type="GO" id="GO:0016477">
    <property type="term" value="P:cell migration"/>
    <property type="evidence" value="ECO:0007669"/>
    <property type="project" value="TreeGrafter"/>
</dbReference>
<feature type="compositionally biased region" description="Polar residues" evidence="5">
    <location>
        <begin position="1171"/>
        <end position="1212"/>
    </location>
</feature>
<dbReference type="GO" id="GO:0098609">
    <property type="term" value="P:cell-cell adhesion"/>
    <property type="evidence" value="ECO:0007669"/>
    <property type="project" value="TreeGrafter"/>
</dbReference>
<reference evidence="6 7" key="1">
    <citation type="submission" date="2020-04" db="EMBL/GenBank/DDBJ databases">
        <title>Chromosome-level genome assembly of a cyprinid fish Onychostoma macrolepis by integration of Nanopore Sequencing, Bionano and Hi-C technology.</title>
        <authorList>
            <person name="Wang D."/>
        </authorList>
    </citation>
    <scope>NUCLEOTIDE SEQUENCE [LARGE SCALE GENOMIC DNA]</scope>
    <source>
        <strain evidence="6">SWU-2019</strain>
        <tissue evidence="6">Muscle</tissue>
    </source>
</reference>
<evidence type="ECO:0000313" key="7">
    <source>
        <dbReference type="Proteomes" id="UP000579812"/>
    </source>
</evidence>
<keyword evidence="3" id="KW-0963">Cytoplasm</keyword>
<dbReference type="InterPro" id="IPR006077">
    <property type="entry name" value="Vinculin/catenin"/>
</dbReference>
<dbReference type="PRINTS" id="PR00806">
    <property type="entry name" value="VINCULIN"/>
</dbReference>
<proteinExistence type="inferred from homology"/>
<evidence type="ECO:0000313" key="6">
    <source>
        <dbReference type="EMBL" id="KAF4106127.1"/>
    </source>
</evidence>
<feature type="compositionally biased region" description="Low complexity" evidence="5">
    <location>
        <begin position="650"/>
        <end position="660"/>
    </location>
</feature>
<dbReference type="GO" id="GO:0016342">
    <property type="term" value="C:catenin complex"/>
    <property type="evidence" value="ECO:0007669"/>
    <property type="project" value="TreeGrafter"/>
</dbReference>
<dbReference type="GO" id="GO:0005737">
    <property type="term" value="C:cytoplasm"/>
    <property type="evidence" value="ECO:0007669"/>
    <property type="project" value="UniProtKB-SubCell"/>
</dbReference>
<dbReference type="EMBL" id="JAAMOB010000013">
    <property type="protein sequence ID" value="KAF4106127.1"/>
    <property type="molecule type" value="Genomic_DNA"/>
</dbReference>
<dbReference type="GO" id="GO:0051015">
    <property type="term" value="F:actin filament binding"/>
    <property type="evidence" value="ECO:0007669"/>
    <property type="project" value="InterPro"/>
</dbReference>
<comment type="caution">
    <text evidence="6">The sequence shown here is derived from an EMBL/GenBank/DDBJ whole genome shotgun (WGS) entry which is preliminary data.</text>
</comment>
<evidence type="ECO:0000256" key="5">
    <source>
        <dbReference type="SAM" id="MobiDB-lite"/>
    </source>
</evidence>
<name>A0A7J6CFP7_9TELE</name>
<feature type="compositionally biased region" description="Basic and acidic residues" evidence="5">
    <location>
        <begin position="634"/>
        <end position="649"/>
    </location>
</feature>
<keyword evidence="4" id="KW-0175">Coiled coil</keyword>
<feature type="coiled-coil region" evidence="4">
    <location>
        <begin position="446"/>
        <end position="480"/>
    </location>
</feature>
<protein>
    <submittedName>
        <fullName evidence="6">Uncharacterized protein</fullName>
    </submittedName>
</protein>
<evidence type="ECO:0000256" key="3">
    <source>
        <dbReference type="ARBA" id="ARBA00022490"/>
    </source>
</evidence>
<dbReference type="Gene3D" id="1.20.120.810">
    <property type="entry name" value="Vinculin, Vh2 four-helix bundle"/>
    <property type="match status" value="2"/>
</dbReference>